<evidence type="ECO:0000313" key="10">
    <source>
        <dbReference type="EMBL" id="SCP98174.1"/>
    </source>
</evidence>
<comment type="similarity">
    <text evidence="8">Belongs to the binding-protein-dependent transport system permease family.</text>
</comment>
<feature type="transmembrane region" description="Helical" evidence="8">
    <location>
        <begin position="55"/>
        <end position="82"/>
    </location>
</feature>
<evidence type="ECO:0000256" key="7">
    <source>
        <dbReference type="ARBA" id="ARBA00023136"/>
    </source>
</evidence>
<keyword evidence="11" id="KW-1185">Reference proteome</keyword>
<feature type="transmembrane region" description="Helical" evidence="8">
    <location>
        <begin position="20"/>
        <end position="43"/>
    </location>
</feature>
<comment type="subcellular location">
    <subcellularLocation>
        <location evidence="1 8">Cell membrane</location>
        <topology evidence="1 8">Multi-pass membrane protein</topology>
    </subcellularLocation>
</comment>
<accession>A0A1D3TVI9</accession>
<dbReference type="OrthoDB" id="9787841at2"/>
<proteinExistence type="inferred from homology"/>
<keyword evidence="3" id="KW-1003">Cell membrane</keyword>
<keyword evidence="5" id="KW-0029">Amino-acid transport</keyword>
<feature type="transmembrane region" description="Helical" evidence="8">
    <location>
        <begin position="102"/>
        <end position="124"/>
    </location>
</feature>
<dbReference type="AlphaFoldDB" id="A0A1D3TVI9"/>
<dbReference type="CDD" id="cd06261">
    <property type="entry name" value="TM_PBP2"/>
    <property type="match status" value="1"/>
</dbReference>
<dbReference type="Proteomes" id="UP000199315">
    <property type="component" value="Unassembled WGS sequence"/>
</dbReference>
<dbReference type="InterPro" id="IPR043429">
    <property type="entry name" value="ArtM/GltK/GlnP/TcyL/YhdX-like"/>
</dbReference>
<dbReference type="InterPro" id="IPR010065">
    <property type="entry name" value="AA_ABC_transptr_permease_3TM"/>
</dbReference>
<organism evidence="10 11">
    <name type="scientific">Anaerobium acetethylicum</name>
    <dbReference type="NCBI Taxonomy" id="1619234"/>
    <lineage>
        <taxon>Bacteria</taxon>
        <taxon>Bacillati</taxon>
        <taxon>Bacillota</taxon>
        <taxon>Clostridia</taxon>
        <taxon>Lachnospirales</taxon>
        <taxon>Lachnospiraceae</taxon>
        <taxon>Anaerobium</taxon>
    </lineage>
</organism>
<keyword evidence="4 8" id="KW-0812">Transmembrane</keyword>
<evidence type="ECO:0000259" key="9">
    <source>
        <dbReference type="PROSITE" id="PS50928"/>
    </source>
</evidence>
<dbReference type="Pfam" id="PF00528">
    <property type="entry name" value="BPD_transp_1"/>
    <property type="match status" value="1"/>
</dbReference>
<evidence type="ECO:0000256" key="8">
    <source>
        <dbReference type="RuleBase" id="RU363032"/>
    </source>
</evidence>
<evidence type="ECO:0000256" key="2">
    <source>
        <dbReference type="ARBA" id="ARBA00022448"/>
    </source>
</evidence>
<reference evidence="10 11" key="1">
    <citation type="submission" date="2016-09" db="EMBL/GenBank/DDBJ databases">
        <authorList>
            <person name="Capua I."/>
            <person name="De Benedictis P."/>
            <person name="Joannis T."/>
            <person name="Lombin L.H."/>
            <person name="Cattoli G."/>
        </authorList>
    </citation>
    <scope>NUCLEOTIDE SEQUENCE [LARGE SCALE GENOMIC DNA]</scope>
    <source>
        <strain evidence="10 11">GluBS11</strain>
    </source>
</reference>
<dbReference type="RefSeq" id="WP_091235058.1">
    <property type="nucleotide sequence ID" value="NZ_FMKA01000017.1"/>
</dbReference>
<dbReference type="SUPFAM" id="SSF161098">
    <property type="entry name" value="MetI-like"/>
    <property type="match status" value="1"/>
</dbReference>
<sequence>MTLNTEFMLETFFIALKGIPVTLSLAAISLLLASPAAFFMAIARINRIKGLQKAVTVYVSFVRGTPMILQILVIYSLLPSLLNQLFMNLNLKINVFDVNPILYAYIVFTLNTAAALSEVFRSALQTVSIGQLEAAQSIGLSTYKAYTRIVIPQALVVALPNLGNVTVNLIKGTSLAFMMTVKDITALAKIEASYGYNYIEAYIVIFFIYIILCSGVQLAFRLLEKYLGGYRKPAAG</sequence>
<dbReference type="InterPro" id="IPR000515">
    <property type="entry name" value="MetI-like"/>
</dbReference>
<dbReference type="PROSITE" id="PS50928">
    <property type="entry name" value="ABC_TM1"/>
    <property type="match status" value="1"/>
</dbReference>
<keyword evidence="2 8" id="KW-0813">Transport</keyword>
<dbReference type="InterPro" id="IPR035906">
    <property type="entry name" value="MetI-like_sf"/>
</dbReference>
<dbReference type="PANTHER" id="PTHR30614">
    <property type="entry name" value="MEMBRANE COMPONENT OF AMINO ACID ABC TRANSPORTER"/>
    <property type="match status" value="1"/>
</dbReference>
<gene>
    <name evidence="10" type="ORF">SAMN05421730_101745</name>
</gene>
<evidence type="ECO:0000256" key="5">
    <source>
        <dbReference type="ARBA" id="ARBA00022970"/>
    </source>
</evidence>
<dbReference type="EMBL" id="FMKA01000017">
    <property type="protein sequence ID" value="SCP98174.1"/>
    <property type="molecule type" value="Genomic_DNA"/>
</dbReference>
<name>A0A1D3TVI9_9FIRM</name>
<evidence type="ECO:0000256" key="4">
    <source>
        <dbReference type="ARBA" id="ARBA00022692"/>
    </source>
</evidence>
<evidence type="ECO:0000256" key="3">
    <source>
        <dbReference type="ARBA" id="ARBA00022475"/>
    </source>
</evidence>
<dbReference type="GO" id="GO:0043190">
    <property type="term" value="C:ATP-binding cassette (ABC) transporter complex"/>
    <property type="evidence" value="ECO:0007669"/>
    <property type="project" value="InterPro"/>
</dbReference>
<dbReference type="STRING" id="1619234.SAMN05421730_101745"/>
<evidence type="ECO:0000313" key="11">
    <source>
        <dbReference type="Proteomes" id="UP000199315"/>
    </source>
</evidence>
<keyword evidence="7 8" id="KW-0472">Membrane</keyword>
<protein>
    <submittedName>
        <fullName evidence="10">L-cystine transport system permease protein</fullName>
    </submittedName>
</protein>
<feature type="transmembrane region" description="Helical" evidence="8">
    <location>
        <begin position="201"/>
        <end position="223"/>
    </location>
</feature>
<dbReference type="NCBIfam" id="TIGR01726">
    <property type="entry name" value="HEQRo_perm_3TM"/>
    <property type="match status" value="1"/>
</dbReference>
<feature type="domain" description="ABC transmembrane type-1" evidence="9">
    <location>
        <begin position="19"/>
        <end position="217"/>
    </location>
</feature>
<dbReference type="PANTHER" id="PTHR30614:SF0">
    <property type="entry name" value="L-CYSTINE TRANSPORT SYSTEM PERMEASE PROTEIN TCYL"/>
    <property type="match status" value="1"/>
</dbReference>
<keyword evidence="6 8" id="KW-1133">Transmembrane helix</keyword>
<dbReference type="Gene3D" id="1.10.3720.10">
    <property type="entry name" value="MetI-like"/>
    <property type="match status" value="1"/>
</dbReference>
<dbReference type="GO" id="GO:0022857">
    <property type="term" value="F:transmembrane transporter activity"/>
    <property type="evidence" value="ECO:0007669"/>
    <property type="project" value="InterPro"/>
</dbReference>
<dbReference type="GO" id="GO:0006865">
    <property type="term" value="P:amino acid transport"/>
    <property type="evidence" value="ECO:0007669"/>
    <property type="project" value="UniProtKB-KW"/>
</dbReference>
<evidence type="ECO:0000256" key="1">
    <source>
        <dbReference type="ARBA" id="ARBA00004651"/>
    </source>
</evidence>
<evidence type="ECO:0000256" key="6">
    <source>
        <dbReference type="ARBA" id="ARBA00022989"/>
    </source>
</evidence>